<keyword evidence="2" id="KW-1185">Reference proteome</keyword>
<reference evidence="1" key="1">
    <citation type="submission" date="2023-07" db="EMBL/GenBank/DDBJ databases">
        <title>Sorghum-associated microbial communities from plants grown in Nebraska, USA.</title>
        <authorList>
            <person name="Schachtman D."/>
        </authorList>
    </citation>
    <scope>NUCLEOTIDE SEQUENCE</scope>
    <source>
        <strain evidence="1">2697</strain>
    </source>
</reference>
<comment type="caution">
    <text evidence="1">The sequence shown here is derived from an EMBL/GenBank/DDBJ whole genome shotgun (WGS) entry which is preliminary data.</text>
</comment>
<keyword evidence="1" id="KW-0808">Transferase</keyword>
<sequence>MKLSSKLILFITGSKLAIVLLFIISLPFLVNEIVSQYITYSLRTQQDKVIRIIHKNGIDYYLQGDNNYGSYTMLKEEYIALEPAAANSRIDTIKTARRVVERDTLNYRILMHTFNFEHKNYLLEIGKTTSSINQYSKPLQRIALYVLMGLIVLSLLFDLFFTRVLIRPLGKIIKSKLINRKFPFKDQPSKVPTSTQDFKYLDESLILLMEQINEAFEKEREFTANASHELMTPISILQNKLENMMGDEQLNDDAVMKIADMMKTLDRLKKISGSLLLISRIENEQFVKSDNIQPVQLLNEVADEISHRLEEKKLSININLKASKTIKGVNHDLLFQLFYNLINNAIKYNVNNGSISISDEESGKGHYTITIKDTGIGIPPEELPFIFDRFRKANLGQNVGYGLGLSIVKSIALYHGITINVNSEVQKGSTFELHFPKPSL</sequence>
<evidence type="ECO:0000313" key="1">
    <source>
        <dbReference type="EMBL" id="MDR6781807.1"/>
    </source>
</evidence>
<dbReference type="Proteomes" id="UP001246858">
    <property type="component" value="Unassembled WGS sequence"/>
</dbReference>
<dbReference type="EMBL" id="JAVDTF010000001">
    <property type="protein sequence ID" value="MDR6781807.1"/>
    <property type="molecule type" value="Genomic_DNA"/>
</dbReference>
<protein>
    <submittedName>
        <fullName evidence="1">Signal transduction histidine kinase</fullName>
    </submittedName>
</protein>
<name>A0ACC6KRP5_9SPHI</name>
<keyword evidence="1" id="KW-0418">Kinase</keyword>
<proteinExistence type="predicted"/>
<accession>A0ACC6KRP5</accession>
<organism evidence="1 2">
    <name type="scientific">Pedobacter africanus</name>
    <dbReference type="NCBI Taxonomy" id="151894"/>
    <lineage>
        <taxon>Bacteria</taxon>
        <taxon>Pseudomonadati</taxon>
        <taxon>Bacteroidota</taxon>
        <taxon>Sphingobacteriia</taxon>
        <taxon>Sphingobacteriales</taxon>
        <taxon>Sphingobacteriaceae</taxon>
        <taxon>Pedobacter</taxon>
    </lineage>
</organism>
<evidence type="ECO:0000313" key="2">
    <source>
        <dbReference type="Proteomes" id="UP001246858"/>
    </source>
</evidence>
<gene>
    <name evidence="1" type="ORF">J2X78_000359</name>
</gene>